<reference evidence="5" key="4">
    <citation type="submission" date="2025-04" db="UniProtKB">
        <authorList>
            <consortium name="RefSeq"/>
        </authorList>
    </citation>
    <scope>IDENTIFICATION</scope>
    <source>
        <tissue evidence="5">Leaf</tissue>
    </source>
</reference>
<evidence type="ECO:0000313" key="4">
    <source>
        <dbReference type="Proteomes" id="UP000515151"/>
    </source>
</evidence>
<dbReference type="EMBL" id="MTKT01001287">
    <property type="protein sequence ID" value="OWM84794.1"/>
    <property type="molecule type" value="Genomic_DNA"/>
</dbReference>
<organism evidence="2 3">
    <name type="scientific">Punica granatum</name>
    <name type="common">Pomegranate</name>
    <dbReference type="NCBI Taxonomy" id="22663"/>
    <lineage>
        <taxon>Eukaryota</taxon>
        <taxon>Viridiplantae</taxon>
        <taxon>Streptophyta</taxon>
        <taxon>Embryophyta</taxon>
        <taxon>Tracheophyta</taxon>
        <taxon>Spermatophyta</taxon>
        <taxon>Magnoliopsida</taxon>
        <taxon>eudicotyledons</taxon>
        <taxon>Gunneridae</taxon>
        <taxon>Pentapetalae</taxon>
        <taxon>rosids</taxon>
        <taxon>malvids</taxon>
        <taxon>Myrtales</taxon>
        <taxon>Lythraceae</taxon>
        <taxon>Punica</taxon>
    </lineage>
</organism>
<dbReference type="Proteomes" id="UP000197138">
    <property type="component" value="Unassembled WGS sequence"/>
</dbReference>
<evidence type="ECO:0000256" key="1">
    <source>
        <dbReference type="SAM" id="MobiDB-lite"/>
    </source>
</evidence>
<proteinExistence type="predicted"/>
<reference evidence="3" key="1">
    <citation type="journal article" date="2017" name="Plant J.">
        <title>The pomegranate (Punica granatum L.) genome and the genomics of punicalagin biosynthesis.</title>
        <authorList>
            <person name="Qin G."/>
            <person name="Xu C."/>
            <person name="Ming R."/>
            <person name="Tang H."/>
            <person name="Guyot R."/>
            <person name="Kramer E.M."/>
            <person name="Hu Y."/>
            <person name="Yi X."/>
            <person name="Qi Y."/>
            <person name="Xu X."/>
            <person name="Gao Z."/>
            <person name="Pan H."/>
            <person name="Jian J."/>
            <person name="Tian Y."/>
            <person name="Yue Z."/>
            <person name="Xu Y."/>
        </authorList>
    </citation>
    <scope>NUCLEOTIDE SEQUENCE [LARGE SCALE GENOMIC DNA]</scope>
    <source>
        <strain evidence="3">cv. Dabenzi</strain>
    </source>
</reference>
<dbReference type="RefSeq" id="XP_031390737.1">
    <property type="nucleotide sequence ID" value="XM_031534877.1"/>
</dbReference>
<evidence type="ECO:0000313" key="3">
    <source>
        <dbReference type="Proteomes" id="UP000197138"/>
    </source>
</evidence>
<evidence type="ECO:0000313" key="2">
    <source>
        <dbReference type="EMBL" id="OWM84794.1"/>
    </source>
</evidence>
<dbReference type="Proteomes" id="UP000515151">
    <property type="component" value="Chromosome 4"/>
</dbReference>
<dbReference type="OrthoDB" id="2011802at2759"/>
<accession>A0A218XIQ3</accession>
<sequence length="337" mass="38086">MAEPSPPSPSPPNPNYVVPPTLPGDQPLPSPPGSDPQPRFLFPFPKRPFLRVTSEYDSDSSIFLHKVSCKLFDSLAKLKLSFQNNNKGEIAEPQVAFSSKYLSIHYDVEEQNALIRSSFDVGPRLHLRATHDVKAKQGEVAMVADLVEPGYALELSSPVPTVGLPIATFKFPLGEISLQEREKGEEVKRTLSVNGIVKGQVLNGVCTAQYSEEELKLRYTYKDEEMSFIPSISLPSNALSFAFKRRFDSNNKLSYWYNFDTNYWSAVYKHTYGKDYKLKAGYDSEVRLGWASLWVGDEDGKAKMAPMKLKVQFMLQVPQDDINSSVLMFRVKKRWDI</sequence>
<dbReference type="GO" id="GO:0006812">
    <property type="term" value="P:monoatomic cation transport"/>
    <property type="evidence" value="ECO:0007669"/>
    <property type="project" value="InterPro"/>
</dbReference>
<reference evidence="2" key="2">
    <citation type="submission" date="2017-06" db="EMBL/GenBank/DDBJ databases">
        <title>The pomegranate genome and the genomics of punicalagin biosynthesis.</title>
        <authorList>
            <person name="Xu C."/>
        </authorList>
    </citation>
    <scope>NUCLEOTIDE SEQUENCE [LARGE SCALE GENOMIC DNA]</scope>
    <source>
        <tissue evidence="2">Fresh leaf</tissue>
    </source>
</reference>
<feature type="compositionally biased region" description="Pro residues" evidence="1">
    <location>
        <begin position="1"/>
        <end position="14"/>
    </location>
</feature>
<dbReference type="InterPro" id="IPR038951">
    <property type="entry name" value="OEP37-like"/>
</dbReference>
<gene>
    <name evidence="5" type="primary">LOC116203210</name>
    <name evidence="2" type="ORF">CDL15_Pgr027581</name>
</gene>
<feature type="region of interest" description="Disordered" evidence="1">
    <location>
        <begin position="1"/>
        <end position="40"/>
    </location>
</feature>
<evidence type="ECO:0000313" key="5">
    <source>
        <dbReference type="RefSeq" id="XP_031390737.1"/>
    </source>
</evidence>
<dbReference type="AlphaFoldDB" id="A0A218XIQ3"/>
<protein>
    <submittedName>
        <fullName evidence="5">Outer envelope pore protein 37, chloroplastic</fullName>
    </submittedName>
</protein>
<keyword evidence="4" id="KW-1185">Reference proteome</keyword>
<feature type="compositionally biased region" description="Pro residues" evidence="1">
    <location>
        <begin position="20"/>
        <end position="35"/>
    </location>
</feature>
<reference evidence="4" key="3">
    <citation type="journal article" date="2020" name="Plant Biotechnol. J.">
        <title>The pomegranate (Punica granatum L.) draft genome dissects genetic divergence between soft- and hard-seeded cultivars.</title>
        <authorList>
            <person name="Luo X."/>
            <person name="Li H."/>
            <person name="Wu Z."/>
            <person name="Yao W."/>
            <person name="Zhao P."/>
            <person name="Cao D."/>
            <person name="Yu H."/>
            <person name="Li K."/>
            <person name="Poudel K."/>
            <person name="Zhao D."/>
            <person name="Zhang F."/>
            <person name="Xia X."/>
            <person name="Chen L."/>
            <person name="Wang Q."/>
            <person name="Jing D."/>
            <person name="Cao S."/>
        </authorList>
    </citation>
    <scope>NUCLEOTIDE SEQUENCE [LARGE SCALE GENOMIC DNA]</scope>
</reference>
<dbReference type="GO" id="GO:0005216">
    <property type="term" value="F:monoatomic ion channel activity"/>
    <property type="evidence" value="ECO:0007669"/>
    <property type="project" value="InterPro"/>
</dbReference>
<dbReference type="GeneID" id="116203210"/>
<name>A0A218XIQ3_PUNGR</name>
<dbReference type="GO" id="GO:0009707">
    <property type="term" value="C:chloroplast outer membrane"/>
    <property type="evidence" value="ECO:0007669"/>
    <property type="project" value="TreeGrafter"/>
</dbReference>
<dbReference type="PANTHER" id="PTHR35484">
    <property type="entry name" value="OUTER ENVELOPE PORE PROTEIN 37, CHLOROPLASTIC"/>
    <property type="match status" value="1"/>
</dbReference>
<dbReference type="PANTHER" id="PTHR35484:SF2">
    <property type="entry name" value="OUTER ENVELOPE PORE PROTEIN 37, CHLOROPLASTIC"/>
    <property type="match status" value="1"/>
</dbReference>